<organism evidence="4 5">
    <name type="scientific">Rhodobacter calidifons</name>
    <dbReference type="NCBI Taxonomy" id="2715277"/>
    <lineage>
        <taxon>Bacteria</taxon>
        <taxon>Pseudomonadati</taxon>
        <taxon>Pseudomonadota</taxon>
        <taxon>Alphaproteobacteria</taxon>
        <taxon>Rhodobacterales</taxon>
        <taxon>Rhodobacter group</taxon>
        <taxon>Rhodobacter</taxon>
    </lineage>
</organism>
<dbReference type="RefSeq" id="WP_166404299.1">
    <property type="nucleotide sequence ID" value="NZ_JAANHS010000019.1"/>
</dbReference>
<dbReference type="EMBL" id="JAANHS010000019">
    <property type="protein sequence ID" value="NHB78293.1"/>
    <property type="molecule type" value="Genomic_DNA"/>
</dbReference>
<proteinExistence type="predicted"/>
<comment type="caution">
    <text evidence="4">The sequence shown here is derived from an EMBL/GenBank/DDBJ whole genome shotgun (WGS) entry which is preliminary data.</text>
</comment>
<dbReference type="Gene3D" id="3.40.50.300">
    <property type="entry name" value="P-loop containing nucleotide triphosphate hydrolases"/>
    <property type="match status" value="1"/>
</dbReference>
<evidence type="ECO:0000313" key="4">
    <source>
        <dbReference type="EMBL" id="NHB78293.1"/>
    </source>
</evidence>
<sequence length="419" mass="45926">MTSKPTVQSDPAPILACTISRDVQRFDLLIDDMEAELGEAWGDLNFEDALVFLKQPDSTGMQFVAIAVDSEDESELSKMNDVIKAAKAKKIKVLLIANQVSPSVLHQMLKLGADDFVPYPLPEGALHDAIERLRKPAPVLPDGYDPETGTFNPVFKARGDRNGVILPVHGMAGGVGATTFAANLAWELCLIPEAEGMRVCVIDLDLQFGSVATYLDLPRKEAVLEILTDTAAIDADALMKSMLTFNEKLHVFTAPADMLPLEMITPEDIGRILDTAQANFDFVIVDMPSTVVAWTEAVLTRAHVYFALLELDLRSAQNILRFIRALKAEALPHDKVRYVLNRAPKFTDLSAKARVKRMAESLDIDIEVQLPDGGEQVTQANDHGLPIAESATKNPLRKELQKLAKSLYDLNKAAETAKA</sequence>
<dbReference type="SUPFAM" id="SSF52540">
    <property type="entry name" value="P-loop containing nucleoside triphosphate hydrolases"/>
    <property type="match status" value="1"/>
</dbReference>
<keyword evidence="5" id="KW-1185">Reference proteome</keyword>
<dbReference type="InterPro" id="IPR027417">
    <property type="entry name" value="P-loop_NTPase"/>
</dbReference>
<dbReference type="PANTHER" id="PTHR43384:SF6">
    <property type="entry name" value="SEPTUM SITE-DETERMINING PROTEIN MIND HOMOLOG, CHLOROPLASTIC"/>
    <property type="match status" value="1"/>
</dbReference>
<keyword evidence="1" id="KW-0547">Nucleotide-binding</keyword>
<protein>
    <submittedName>
        <fullName evidence="4">AAA family ATPase</fullName>
    </submittedName>
</protein>
<feature type="domain" description="AAA" evidence="3">
    <location>
        <begin position="171"/>
        <end position="327"/>
    </location>
</feature>
<evidence type="ECO:0000256" key="2">
    <source>
        <dbReference type="ARBA" id="ARBA00022840"/>
    </source>
</evidence>
<dbReference type="InterPro" id="IPR050625">
    <property type="entry name" value="ParA/MinD_ATPase"/>
</dbReference>
<dbReference type="PANTHER" id="PTHR43384">
    <property type="entry name" value="SEPTUM SITE-DETERMINING PROTEIN MIND HOMOLOG, CHLOROPLASTIC-RELATED"/>
    <property type="match status" value="1"/>
</dbReference>
<evidence type="ECO:0000259" key="3">
    <source>
        <dbReference type="Pfam" id="PF13614"/>
    </source>
</evidence>
<dbReference type="Pfam" id="PF13614">
    <property type="entry name" value="AAA_31"/>
    <property type="match status" value="1"/>
</dbReference>
<gene>
    <name evidence="4" type="ORF">G8O29_16350</name>
</gene>
<accession>A0ABX0GB22</accession>
<dbReference type="Proteomes" id="UP001515660">
    <property type="component" value="Unassembled WGS sequence"/>
</dbReference>
<evidence type="ECO:0000256" key="1">
    <source>
        <dbReference type="ARBA" id="ARBA00022741"/>
    </source>
</evidence>
<name>A0ABX0GB22_9RHOB</name>
<keyword evidence="2" id="KW-0067">ATP-binding</keyword>
<dbReference type="InterPro" id="IPR025669">
    <property type="entry name" value="AAA_dom"/>
</dbReference>
<reference evidence="4 5" key="1">
    <citation type="journal article" date="2022" name="Microorganisms">
        <title>Genome Sequence and Characterization of a Xanthorhodopsin-Containing, Aerobic Anoxygenic Phototrophic Rhodobacter Species, Isolated from Mesophilic Conditions at Yellowstone National Park.</title>
        <authorList>
            <person name="Kyndt J.A."/>
            <person name="Robertson S."/>
            <person name="Shoffstall I.B."/>
            <person name="Ramaley R.F."/>
            <person name="Meyer T.E."/>
        </authorList>
    </citation>
    <scope>NUCLEOTIDE SEQUENCE [LARGE SCALE GENOMIC DNA]</scope>
    <source>
        <strain evidence="4 5">M37P</strain>
    </source>
</reference>
<evidence type="ECO:0000313" key="5">
    <source>
        <dbReference type="Proteomes" id="UP001515660"/>
    </source>
</evidence>